<gene>
    <name evidence="2" type="ORF">ACFQ1U_12095</name>
</gene>
<feature type="signal peptide" evidence="1">
    <location>
        <begin position="1"/>
        <end position="20"/>
    </location>
</feature>
<evidence type="ECO:0000313" key="2">
    <source>
        <dbReference type="EMBL" id="MFD0993948.1"/>
    </source>
</evidence>
<feature type="chain" id="PRO_5045143190" evidence="1">
    <location>
        <begin position="21"/>
        <end position="166"/>
    </location>
</feature>
<dbReference type="RefSeq" id="WP_386108718.1">
    <property type="nucleotide sequence ID" value="NZ_JBHTJR010000051.1"/>
</dbReference>
<sequence>MKKIIAILALSFGLATQAQQEVTLDIADALVMKSLEVSYEYYVSDQSSFGVSALFNFEGRTSDFRYNEDSMITPFFRHYFTNSRNWNYFGEVFLGINSGEYEVTLLDDTKAYENYTDGALGISVGTKYVSNGGFVVSILGGIGRNMFTDESPSVVPRVGVNLGYRF</sequence>
<name>A0ABW3JWE3_9FLAO</name>
<evidence type="ECO:0000313" key="3">
    <source>
        <dbReference type="Proteomes" id="UP001597062"/>
    </source>
</evidence>
<dbReference type="EMBL" id="JBHTJR010000051">
    <property type="protein sequence ID" value="MFD0993948.1"/>
    <property type="molecule type" value="Genomic_DNA"/>
</dbReference>
<comment type="caution">
    <text evidence="2">The sequence shown here is derived from an EMBL/GenBank/DDBJ whole genome shotgun (WGS) entry which is preliminary data.</text>
</comment>
<keyword evidence="1" id="KW-0732">Signal</keyword>
<organism evidence="2 3">
    <name type="scientific">Tenacibaculum geojense</name>
    <dbReference type="NCBI Taxonomy" id="915352"/>
    <lineage>
        <taxon>Bacteria</taxon>
        <taxon>Pseudomonadati</taxon>
        <taxon>Bacteroidota</taxon>
        <taxon>Flavobacteriia</taxon>
        <taxon>Flavobacteriales</taxon>
        <taxon>Flavobacteriaceae</taxon>
        <taxon>Tenacibaculum</taxon>
    </lineage>
</organism>
<evidence type="ECO:0000256" key="1">
    <source>
        <dbReference type="SAM" id="SignalP"/>
    </source>
</evidence>
<proteinExistence type="predicted"/>
<protein>
    <submittedName>
        <fullName evidence="2">DUF3575 domain-containing protein</fullName>
    </submittedName>
</protein>
<keyword evidence="3" id="KW-1185">Reference proteome</keyword>
<dbReference type="Proteomes" id="UP001597062">
    <property type="component" value="Unassembled WGS sequence"/>
</dbReference>
<reference evidence="3" key="1">
    <citation type="journal article" date="2019" name="Int. J. Syst. Evol. Microbiol.">
        <title>The Global Catalogue of Microorganisms (GCM) 10K type strain sequencing project: providing services to taxonomists for standard genome sequencing and annotation.</title>
        <authorList>
            <consortium name="The Broad Institute Genomics Platform"/>
            <consortium name="The Broad Institute Genome Sequencing Center for Infectious Disease"/>
            <person name="Wu L."/>
            <person name="Ma J."/>
        </authorList>
    </citation>
    <scope>NUCLEOTIDE SEQUENCE [LARGE SCALE GENOMIC DNA]</scope>
    <source>
        <strain evidence="3">CCUG 60527</strain>
    </source>
</reference>
<accession>A0ABW3JWE3</accession>